<organism evidence="9">
    <name type="scientific">Mucor ambiguus</name>
    <dbReference type="NCBI Taxonomy" id="91626"/>
    <lineage>
        <taxon>Eukaryota</taxon>
        <taxon>Fungi</taxon>
        <taxon>Fungi incertae sedis</taxon>
        <taxon>Mucoromycota</taxon>
        <taxon>Mucoromycotina</taxon>
        <taxon>Mucoromycetes</taxon>
        <taxon>Mucorales</taxon>
        <taxon>Mucorineae</taxon>
        <taxon>Mucoraceae</taxon>
        <taxon>Mucor</taxon>
    </lineage>
</organism>
<dbReference type="GO" id="GO:0004382">
    <property type="term" value="F:GDP phosphatase activity"/>
    <property type="evidence" value="ECO:0007669"/>
    <property type="project" value="UniProtKB-EC"/>
</dbReference>
<dbReference type="PANTHER" id="PTHR11782:SF83">
    <property type="entry name" value="GUANOSINE-DIPHOSPHATASE"/>
    <property type="match status" value="1"/>
</dbReference>
<name>A0A0C9MSK9_9FUNG</name>
<dbReference type="InterPro" id="IPR000407">
    <property type="entry name" value="GDA1_CD39_NTPase"/>
</dbReference>
<dbReference type="PROSITE" id="PS01238">
    <property type="entry name" value="GDA1_CD39_NTPASE"/>
    <property type="match status" value="1"/>
</dbReference>
<keyword evidence="10" id="KW-1185">Reference proteome</keyword>
<evidence type="ECO:0000256" key="5">
    <source>
        <dbReference type="PIRSR" id="PIRSR600407-1"/>
    </source>
</evidence>
<evidence type="ECO:0000256" key="6">
    <source>
        <dbReference type="PIRSR" id="PIRSR600407-2"/>
    </source>
</evidence>
<dbReference type="GO" id="GO:0005524">
    <property type="term" value="F:ATP binding"/>
    <property type="evidence" value="ECO:0007669"/>
    <property type="project" value="UniProtKB-KW"/>
</dbReference>
<evidence type="ECO:0000256" key="1">
    <source>
        <dbReference type="ARBA" id="ARBA00009283"/>
    </source>
</evidence>
<dbReference type="GO" id="GO:0005794">
    <property type="term" value="C:Golgi apparatus"/>
    <property type="evidence" value="ECO:0007669"/>
    <property type="project" value="TreeGrafter"/>
</dbReference>
<sequence>MNILIHNACRRQALWQTVISELGIAHYSPLPSSSSLHKRQSSIQVKQQQQQQQRSFQHWLKKMNFTLQNKKRLLLSITSVVLFVFLICVLVPTETYSSIPSYHNSEKNNIVAQELLSDHCSTPHPGKPLVQYAIMIDAGSSGSRVHVYKFNHCKEEPELENEIFHMLEPGLSSFDDNAEGAADSLEELLQIAVDSVPKAMQHCTPIAVKATAGLRLLGAEKSDRILQAVRTRLQDKYPFPIADIEIMDGKDEGVYAWITVNYLLGNLKASERSKSAATFDLGGASTQIVFEPEFVLDMEHMLPGDHVYELDYAHQKYSLYQHSYLGYGLKEARKLIKSQVIETWKEEALASGKVYHPCLPKDHKETIKWTSESVTKNVELIGTGAGHAACRGVIEKVFAKEKECPLAPCAFDGVYQPPLTETFGDRDLYVFSFFYDLTQPLGMPMQFTVREFGELANRVCSEDPEAFRHVPDALSILKRSPEYCLDLTYTHALLRIGYDVPPERLVRTAKKIRDAETGWCLGASIAMIDNNQLCQRN</sequence>
<evidence type="ECO:0000256" key="2">
    <source>
        <dbReference type="ARBA" id="ARBA00022801"/>
    </source>
</evidence>
<reference evidence="9" key="1">
    <citation type="submission" date="2014-09" db="EMBL/GenBank/DDBJ databases">
        <title>Draft genome sequence of an oleaginous Mucoromycotina fungus Mucor ambiguus NBRC6742.</title>
        <authorList>
            <person name="Takeda I."/>
            <person name="Yamane N."/>
            <person name="Morita T."/>
            <person name="Tamano K."/>
            <person name="Machida M."/>
            <person name="Baker S."/>
            <person name="Koike H."/>
        </authorList>
    </citation>
    <scope>NUCLEOTIDE SEQUENCE</scope>
    <source>
        <strain evidence="9">NBRC 6742</strain>
    </source>
</reference>
<dbReference type="Gene3D" id="3.30.420.40">
    <property type="match status" value="1"/>
</dbReference>
<dbReference type="AlphaFoldDB" id="A0A0C9MSK9"/>
<keyword evidence="6" id="KW-0067">ATP-binding</keyword>
<protein>
    <recommendedName>
        <fullName evidence="4">guanosine-diphosphatase</fullName>
        <ecNumber evidence="4">3.6.1.42</ecNumber>
    </recommendedName>
</protein>
<keyword evidence="8" id="KW-1133">Transmembrane helix</keyword>
<keyword evidence="8" id="KW-0812">Transmembrane</keyword>
<keyword evidence="8" id="KW-0472">Membrane</keyword>
<dbReference type="Proteomes" id="UP000053815">
    <property type="component" value="Unassembled WGS sequence"/>
</dbReference>
<dbReference type="EMBL" id="DF836642">
    <property type="protein sequence ID" value="GAN10424.1"/>
    <property type="molecule type" value="Genomic_DNA"/>
</dbReference>
<dbReference type="Pfam" id="PF01150">
    <property type="entry name" value="GDA1_CD39"/>
    <property type="match status" value="1"/>
</dbReference>
<gene>
    <name evidence="9" type="ORF">MAM1_0353c09965</name>
</gene>
<dbReference type="OrthoDB" id="6372431at2759"/>
<evidence type="ECO:0000256" key="4">
    <source>
        <dbReference type="ARBA" id="ARBA00038903"/>
    </source>
</evidence>
<dbReference type="Gene3D" id="3.30.420.150">
    <property type="entry name" value="Exopolyphosphatase. Domain 2"/>
    <property type="match status" value="1"/>
</dbReference>
<evidence type="ECO:0000313" key="9">
    <source>
        <dbReference type="EMBL" id="GAN10424.1"/>
    </source>
</evidence>
<dbReference type="GO" id="GO:0045134">
    <property type="term" value="F:UDP phosphatase activity"/>
    <property type="evidence" value="ECO:0007669"/>
    <property type="project" value="TreeGrafter"/>
</dbReference>
<feature type="active site" description="Proton acceptor" evidence="5">
    <location>
        <position position="252"/>
    </location>
</feature>
<feature type="transmembrane region" description="Helical" evidence="8">
    <location>
        <begin position="73"/>
        <end position="92"/>
    </location>
</feature>
<feature type="binding site" evidence="6">
    <location>
        <begin position="283"/>
        <end position="287"/>
    </location>
    <ligand>
        <name>ATP</name>
        <dbReference type="ChEBI" id="CHEBI:30616"/>
    </ligand>
</feature>
<dbReference type="EC" id="3.6.1.42" evidence="4"/>
<dbReference type="STRING" id="91626.A0A0C9MSK9"/>
<evidence type="ECO:0000256" key="8">
    <source>
        <dbReference type="SAM" id="Phobius"/>
    </source>
</evidence>
<proteinExistence type="inferred from homology"/>
<dbReference type="GO" id="GO:0009134">
    <property type="term" value="P:nucleoside diphosphate catabolic process"/>
    <property type="evidence" value="ECO:0007669"/>
    <property type="project" value="TreeGrafter"/>
</dbReference>
<comment type="similarity">
    <text evidence="1 7">Belongs to the GDA1/CD39 NTPase family.</text>
</comment>
<dbReference type="CDD" id="cd24040">
    <property type="entry name" value="ASKHA_NBD_GDA1"/>
    <property type="match status" value="1"/>
</dbReference>
<evidence type="ECO:0000313" key="10">
    <source>
        <dbReference type="Proteomes" id="UP000053815"/>
    </source>
</evidence>
<dbReference type="GO" id="GO:0017111">
    <property type="term" value="F:ribonucleoside triphosphate phosphatase activity"/>
    <property type="evidence" value="ECO:0007669"/>
    <property type="project" value="TreeGrafter"/>
</dbReference>
<accession>A0A0C9MSK9</accession>
<dbReference type="PANTHER" id="PTHR11782">
    <property type="entry name" value="ADENOSINE/GUANOSINE DIPHOSPHATASE"/>
    <property type="match status" value="1"/>
</dbReference>
<dbReference type="GO" id="GO:0006487">
    <property type="term" value="P:protein N-linked glycosylation"/>
    <property type="evidence" value="ECO:0007669"/>
    <property type="project" value="TreeGrafter"/>
</dbReference>
<evidence type="ECO:0000256" key="3">
    <source>
        <dbReference type="ARBA" id="ARBA00037742"/>
    </source>
</evidence>
<evidence type="ECO:0000256" key="7">
    <source>
        <dbReference type="RuleBase" id="RU003833"/>
    </source>
</evidence>
<comment type="function">
    <text evidence="3">After transfer of sugars to endogenous macromolecular acceptors, the enzyme converts nucleoside diphosphates to nucleoside monophosphates which in turn exit the Golgi lumen in a coupled antiporter reaction, allowing entry of additional nucleotide sugar from the cytosol.</text>
</comment>
<dbReference type="GO" id="GO:0016020">
    <property type="term" value="C:membrane"/>
    <property type="evidence" value="ECO:0007669"/>
    <property type="project" value="TreeGrafter"/>
</dbReference>
<keyword evidence="6" id="KW-0547">Nucleotide-binding</keyword>
<keyword evidence="2 7" id="KW-0378">Hydrolase</keyword>